<proteinExistence type="predicted"/>
<name>A0A7W3RBG2_9ACTN</name>
<protein>
    <recommendedName>
        <fullName evidence="3">ESX-1 secretion-associated protein</fullName>
    </recommendedName>
</protein>
<evidence type="ECO:0000313" key="2">
    <source>
        <dbReference type="Proteomes" id="UP000539313"/>
    </source>
</evidence>
<dbReference type="EMBL" id="JACJII010000001">
    <property type="protein sequence ID" value="MBA9006719.1"/>
    <property type="molecule type" value="Genomic_DNA"/>
</dbReference>
<evidence type="ECO:0008006" key="3">
    <source>
        <dbReference type="Google" id="ProtNLM"/>
    </source>
</evidence>
<dbReference type="AlphaFoldDB" id="A0A7W3RBG2"/>
<organism evidence="1 2">
    <name type="scientific">Thermomonospora cellulosilytica</name>
    <dbReference type="NCBI Taxonomy" id="1411118"/>
    <lineage>
        <taxon>Bacteria</taxon>
        <taxon>Bacillati</taxon>
        <taxon>Actinomycetota</taxon>
        <taxon>Actinomycetes</taxon>
        <taxon>Streptosporangiales</taxon>
        <taxon>Thermomonosporaceae</taxon>
        <taxon>Thermomonospora</taxon>
    </lineage>
</organism>
<reference evidence="1 2" key="1">
    <citation type="submission" date="2020-08" db="EMBL/GenBank/DDBJ databases">
        <title>Sequencing the genomes of 1000 actinobacteria strains.</title>
        <authorList>
            <person name="Klenk H.-P."/>
        </authorList>
    </citation>
    <scope>NUCLEOTIDE SEQUENCE [LARGE SCALE GENOMIC DNA]</scope>
    <source>
        <strain evidence="1 2">DSM 45823</strain>
    </source>
</reference>
<keyword evidence="2" id="KW-1185">Reference proteome</keyword>
<accession>A0A7W3RBG2</accession>
<gene>
    <name evidence="1" type="ORF">HNR21_005601</name>
</gene>
<dbReference type="InterPro" id="IPR045436">
    <property type="entry name" value="DUF6507"/>
</dbReference>
<dbReference type="Pfam" id="PF20117">
    <property type="entry name" value="DUF6507"/>
    <property type="match status" value="1"/>
</dbReference>
<evidence type="ECO:0000313" key="1">
    <source>
        <dbReference type="EMBL" id="MBA9006719.1"/>
    </source>
</evidence>
<dbReference type="RefSeq" id="WP_182707531.1">
    <property type="nucleotide sequence ID" value="NZ_JACJII010000001.1"/>
</dbReference>
<comment type="caution">
    <text evidence="1">The sequence shown here is derived from an EMBL/GenBank/DDBJ whole genome shotgun (WGS) entry which is preliminary data.</text>
</comment>
<dbReference type="Proteomes" id="UP000539313">
    <property type="component" value="Unassembled WGS sequence"/>
</dbReference>
<sequence length="115" mass="11556">MSAWDISPSEVGAVVTTVGGYVGDGEGGGGLIGHIEDFASHVEEAATAAASMPIGTALQEYVAHTSPGLRGMVSKTASCIRGAVEATRAYVNGDLDMAAEAQRAAVNAPAPRIGR</sequence>